<evidence type="ECO:0000313" key="1">
    <source>
        <dbReference type="EMBL" id="GAG01492.1"/>
    </source>
</evidence>
<name>X0UQI2_9ZZZZ</name>
<comment type="caution">
    <text evidence="1">The sequence shown here is derived from an EMBL/GenBank/DDBJ whole genome shotgun (WGS) entry which is preliminary data.</text>
</comment>
<sequence>ISAIAVSQQIKSFRAKFTKHREVAYDLLRGELTWSLVGEFIVYKIRNYAAQFLESGHLTVKPKHYELTYYDGTRKYQIRFPKHRGVRQIVKVETDDGDITEDIFRLLGPSHNFHGIKTTPELLGHSSLRVRYRNGTETVILKNSAIPLKPET</sequence>
<feature type="non-terminal residue" evidence="1">
    <location>
        <position position="1"/>
    </location>
</feature>
<dbReference type="Pfam" id="PF19080">
    <property type="entry name" value="DUF5772"/>
    <property type="match status" value="1"/>
</dbReference>
<protein>
    <submittedName>
        <fullName evidence="1">Uncharacterized protein</fullName>
    </submittedName>
</protein>
<dbReference type="AlphaFoldDB" id="X0UQI2"/>
<reference evidence="1" key="1">
    <citation type="journal article" date="2014" name="Front. Microbiol.">
        <title>High frequency of phylogenetically diverse reductive dehalogenase-homologous genes in deep subseafloor sedimentary metagenomes.</title>
        <authorList>
            <person name="Kawai M."/>
            <person name="Futagami T."/>
            <person name="Toyoda A."/>
            <person name="Takaki Y."/>
            <person name="Nishi S."/>
            <person name="Hori S."/>
            <person name="Arai W."/>
            <person name="Tsubouchi T."/>
            <person name="Morono Y."/>
            <person name="Uchiyama I."/>
            <person name="Ito T."/>
            <person name="Fujiyama A."/>
            <person name="Inagaki F."/>
            <person name="Takami H."/>
        </authorList>
    </citation>
    <scope>NUCLEOTIDE SEQUENCE</scope>
    <source>
        <strain evidence="1">Expedition CK06-06</strain>
    </source>
</reference>
<proteinExistence type="predicted"/>
<accession>X0UQI2</accession>
<dbReference type="InterPro" id="IPR043921">
    <property type="entry name" value="DUF5772"/>
</dbReference>
<gene>
    <name evidence="1" type="ORF">S01H1_36054</name>
</gene>
<organism evidence="1">
    <name type="scientific">marine sediment metagenome</name>
    <dbReference type="NCBI Taxonomy" id="412755"/>
    <lineage>
        <taxon>unclassified sequences</taxon>
        <taxon>metagenomes</taxon>
        <taxon>ecological metagenomes</taxon>
    </lineage>
</organism>
<dbReference type="EMBL" id="BARS01022559">
    <property type="protein sequence ID" value="GAG01492.1"/>
    <property type="molecule type" value="Genomic_DNA"/>
</dbReference>